<feature type="transmembrane region" description="Helical" evidence="1">
    <location>
        <begin position="206"/>
        <end position="228"/>
    </location>
</feature>
<reference evidence="2" key="1">
    <citation type="submission" date="2021-01" db="EMBL/GenBank/DDBJ databases">
        <authorList>
            <consortium name="Genoscope - CEA"/>
            <person name="William W."/>
        </authorList>
    </citation>
    <scope>NUCLEOTIDE SEQUENCE</scope>
</reference>
<feature type="transmembrane region" description="Helical" evidence="1">
    <location>
        <begin position="1428"/>
        <end position="1447"/>
    </location>
</feature>
<feature type="transmembrane region" description="Helical" evidence="1">
    <location>
        <begin position="20"/>
        <end position="43"/>
    </location>
</feature>
<gene>
    <name evidence="2" type="ORF">PSON_ATCC_30995.1.T0600111</name>
</gene>
<comment type="caution">
    <text evidence="2">The sequence shown here is derived from an EMBL/GenBank/DDBJ whole genome shotgun (WGS) entry which is preliminary data.</text>
</comment>
<dbReference type="PANTHER" id="PTHR31600">
    <property type="entry name" value="TINY MACROCYSTS PROTEIN B-RELATED"/>
    <property type="match status" value="1"/>
</dbReference>
<evidence type="ECO:0000256" key="1">
    <source>
        <dbReference type="SAM" id="Phobius"/>
    </source>
</evidence>
<dbReference type="OrthoDB" id="299939at2759"/>
<evidence type="ECO:0008006" key="4">
    <source>
        <dbReference type="Google" id="ProtNLM"/>
    </source>
</evidence>
<evidence type="ECO:0000313" key="2">
    <source>
        <dbReference type="EMBL" id="CAD8093131.1"/>
    </source>
</evidence>
<feature type="transmembrane region" description="Helical" evidence="1">
    <location>
        <begin position="294"/>
        <end position="314"/>
    </location>
</feature>
<feature type="transmembrane region" description="Helical" evidence="1">
    <location>
        <begin position="1136"/>
        <end position="1154"/>
    </location>
</feature>
<feature type="transmembrane region" description="Helical" evidence="1">
    <location>
        <begin position="262"/>
        <end position="282"/>
    </location>
</feature>
<keyword evidence="3" id="KW-1185">Reference proteome</keyword>
<dbReference type="PANTHER" id="PTHR31600:SF2">
    <property type="entry name" value="GAMETE ENRICHED GENE 10 PROTEIN-RELATED"/>
    <property type="match status" value="1"/>
</dbReference>
<proteinExistence type="predicted"/>
<accession>A0A8S1NSA9</accession>
<keyword evidence="1" id="KW-1133">Transmembrane helix</keyword>
<feature type="transmembrane region" description="Helical" evidence="1">
    <location>
        <begin position="1623"/>
        <end position="1641"/>
    </location>
</feature>
<keyword evidence="1" id="KW-0812">Transmembrane</keyword>
<evidence type="ECO:0000313" key="3">
    <source>
        <dbReference type="Proteomes" id="UP000692954"/>
    </source>
</evidence>
<protein>
    <recommendedName>
        <fullName evidence="4">Transmembrane protein</fullName>
    </recommendedName>
</protein>
<keyword evidence="1" id="KW-0472">Membrane</keyword>
<name>A0A8S1NSA9_9CILI</name>
<sequence length="1687" mass="202116">MMEHLLVNFNLGKLKRPSYFYSVLLITITFCQLISAIFSKYYFLQNARYYLIITNQYPNIQFSQSSQIINLIKYLDVNSVIQENEIIIQIFYWWFSTQSLVTYILYGICYYQVKYQNMQNLIDQSSAKMLTQLLLIDQWITCQPTQLVYLNITYCSTNKNCLNIAMNSQIQQIIASCFVLIRFIFQNIMILFFVNHHSIKKDTLSCGSRFILLYLEVFRILLNILLAFPNQNQELHVNIQTCFLFKMSDFKMFIANQNVRQIFKIFTFSLFGISIGLAINSLSIHFEITKSDNFIFISLVSVISIIWVFYQFYFNQQIQHLCQSSLTGDHLTQKIINLKSIAKEINIFHEFGEADSFYLGILYQHFSNSCPKDKKERCFCMMRFLYDPKKNKDIKNSQFSMLRQKSLYLKYLIKTWFEIYLLHHPQDVNIRINYVVFLYYQMNNQVQSQMQIKLTKSYKMNILQQFDLSKIELQFKNEIIDNNSLSYHNESDFEYVIKMEQLIKSIETNILNFLDLSIKFWRQVKQKIIYEEDLWNLNKQIILTISKSDDLWNQISKHKIINRDKLIIKNFLIRRPKWQFLYNWYHLYVLNKKIKQSMLEYCDSQNMLQQPVDEDSGSDNQNQIDQFSYLKPFNYTSAIFHTTQSGEIVNVSESSYEIFGFQQYTNINQLLPSIIIRNHQFGIDQFIQTGKSKSLYKRRKVLALNHEKQVIPCKKYLKWHLSPLSRIEYICMIRPIYRHQSISYILVNNDWEIDCVSEQIAEFFQPGLCLFLLCPKLLKYSYYSQFLTEDDLQLFKLKRTKNEDTNQDSIIDAKFTNRKITIVPTNYKNQYVLQQQTQDQLSMVLEDDTKMVEESPIWINDALHEDQQEEKDQLFRRFHKVVDEDHVKLTFRIPKKIQRLIEDYAEAKTEIQLNGLDQMTIKSNKLKNQRIIKRNQQGKLSFDKKVLFSKLFQYQEYYYETLYNHFKTSFQKYCMTSRMLKTVIKIEASIRFTKNTIMDKYQIIKITNLNIIESQALDKKAKAVNILSRQNQVVRQRQSVFQNHQSQHLQLFLEQNYQQQIEQNYQKLLHLNVQNSDVESYRNTTNRALMSEDQVISDFNTQKITSLSLKTENNIFIKEENNKPAKQDEQLNFFKILNRIFIFFLIIFNLIVLYQGPNINHQDMDELGFQSTKKQYDFLNIMIESYDKLLNAFYFQNNLLGQIIDKSEFYKNLQESFNNQLSEIIMLYQQPSFVQKIYKSKNYDSHQNIIDLINQYTSNIGSLQQIDNNYDFDQELDFFRTIFIPFLFNYQSRNIFQMIDKLIQNYQNQDQICFVIIMTSTGIFGFYLIYNIIKITKLLTQSQKVAKQLSYIEKTQVEESLKFYINLKFQFSCFSSQSGLIQNNYFQSTNQTIIRQMEEDEKSNNLKRQKQKQYEWSKRWKRIKVLMILRYLLFMSIISFLSYFYFIQILGFNNQMSTLLFSNFFTKQTTQLLSLTLSKELFIYNFFNQTQINIQNFQEIQNQYVVSSADLQSLLYQTNIDEIDQIFNGDLCKTINQRISFQYCDTYLNGALNYGLQYYNFLLSQMAKQLLNPQEGLYENTTIEKIFEFDQVNQFQRIGYKQAWEILGFKYTQNIVDSSQLEIIFLSCSLTLTLVLFILLFEINFFNQMLRIILEVRCFYKRYFSNNTIDRHKIIRAQLIQCKIINK</sequence>
<feature type="transmembrane region" description="Helical" evidence="1">
    <location>
        <begin position="173"/>
        <end position="194"/>
    </location>
</feature>
<dbReference type="Proteomes" id="UP000692954">
    <property type="component" value="Unassembled WGS sequence"/>
</dbReference>
<dbReference type="InterPro" id="IPR052994">
    <property type="entry name" value="Tiny_macrocysts_regulators"/>
</dbReference>
<feature type="transmembrane region" description="Helical" evidence="1">
    <location>
        <begin position="91"/>
        <end position="113"/>
    </location>
</feature>
<dbReference type="EMBL" id="CAJJDN010000060">
    <property type="protein sequence ID" value="CAD8093131.1"/>
    <property type="molecule type" value="Genomic_DNA"/>
</dbReference>
<organism evidence="2 3">
    <name type="scientific">Paramecium sonneborni</name>
    <dbReference type="NCBI Taxonomy" id="65129"/>
    <lineage>
        <taxon>Eukaryota</taxon>
        <taxon>Sar</taxon>
        <taxon>Alveolata</taxon>
        <taxon>Ciliophora</taxon>
        <taxon>Intramacronucleata</taxon>
        <taxon>Oligohymenophorea</taxon>
        <taxon>Peniculida</taxon>
        <taxon>Parameciidae</taxon>
        <taxon>Paramecium</taxon>
    </lineage>
</organism>